<dbReference type="GO" id="GO:0006357">
    <property type="term" value="P:regulation of transcription by RNA polymerase II"/>
    <property type="evidence" value="ECO:0007669"/>
    <property type="project" value="TreeGrafter"/>
</dbReference>
<dbReference type="Gene3D" id="3.30.160.60">
    <property type="entry name" value="Classic Zinc Finger"/>
    <property type="match status" value="2"/>
</dbReference>
<dbReference type="EMBL" id="BRXW01000913">
    <property type="protein sequence ID" value="GMH79141.1"/>
    <property type="molecule type" value="Genomic_DNA"/>
</dbReference>
<evidence type="ECO:0000256" key="9">
    <source>
        <dbReference type="SAM" id="MobiDB-lite"/>
    </source>
</evidence>
<evidence type="ECO:0000259" key="10">
    <source>
        <dbReference type="PROSITE" id="PS50157"/>
    </source>
</evidence>
<name>A0A9W7AZ04_9STRA</name>
<keyword evidence="12" id="KW-1185">Reference proteome</keyword>
<evidence type="ECO:0000256" key="4">
    <source>
        <dbReference type="ARBA" id="ARBA00022833"/>
    </source>
</evidence>
<proteinExistence type="predicted"/>
<reference evidence="12" key="1">
    <citation type="journal article" date="2023" name="Commun. Biol.">
        <title>Genome analysis of Parmales, the sister group of diatoms, reveals the evolutionary specialization of diatoms from phago-mixotrophs to photoautotrophs.</title>
        <authorList>
            <person name="Ban H."/>
            <person name="Sato S."/>
            <person name="Yoshikawa S."/>
            <person name="Yamada K."/>
            <person name="Nakamura Y."/>
            <person name="Ichinomiya M."/>
            <person name="Sato N."/>
            <person name="Blanc-Mathieu R."/>
            <person name="Endo H."/>
            <person name="Kuwata A."/>
            <person name="Ogata H."/>
        </authorList>
    </citation>
    <scope>NUCLEOTIDE SEQUENCE [LARGE SCALE GENOMIC DNA]</scope>
    <source>
        <strain evidence="12">NIES 3700</strain>
    </source>
</reference>
<evidence type="ECO:0000313" key="12">
    <source>
        <dbReference type="Proteomes" id="UP001165122"/>
    </source>
</evidence>
<dbReference type="PROSITE" id="PS50157">
    <property type="entry name" value="ZINC_FINGER_C2H2_2"/>
    <property type="match status" value="1"/>
</dbReference>
<evidence type="ECO:0000256" key="8">
    <source>
        <dbReference type="PROSITE-ProRule" id="PRU00042"/>
    </source>
</evidence>
<sequence length="664" mass="72827">MSLPLSATFDGSPPIIPNHNAVPHNVLSGLFAPELATTHLAQGVEEGFENDDVDLSFPRKRLDEEQQSGKPNGNTMLHIGGEGQVERLFVGYPDPDAEEEQIGGDPNVDLNASSFNPESRKRTRDATEDENGGGLGGVGLQPNILDMCNRQQQQQQQQQHTGVSPSSSNSPLANGTSKSTTTTTTTTTTTNSSTTGQTKTGNGDDFFAGFAPAKLAHVSVPPFKEEAVTIDPKTIPHVVLPKNYAIIGGKHLPDALPENGSQMLPMHSLFSEMQDANGNFVPPKRKGPLVSNSTTTNTTTKNSYGKTKLEGYKPPPDAVLPKRTKTLEELARQPKKGQKNWQVCGVVVNGVPCPYGAAQKDSMRKHQSSIHNIGVEWYTCSVPLPDGSVCGYRAKQQSNLRTHKAFVHDINVKWHECTYPDIKDPTQRCQYRAKRTSHLQLHQKSIHAINVEWFPCDERDRDDPTKMCDYRAKQQSHLKLHKSSMHNVGVRWFHCQEPNCTYKAKQQSHLKQHFVRVHSEEAKQRNATTSRGKKKGSRSRGRSGGRARKHPTTSKSTPPNFAFSIGGGQPNVAEDFISQLGVAGGVEGDILENLGQGGWEDGVIPEPMAQPKTSGVTASDIAAFHGLIEPIMVPNETGRSKRNGGMRKVYTNDPLIDGWEEDWL</sequence>
<feature type="region of interest" description="Disordered" evidence="9">
    <location>
        <begin position="281"/>
        <end position="320"/>
    </location>
</feature>
<comment type="caution">
    <text evidence="11">The sequence shown here is derived from an EMBL/GenBank/DDBJ whole genome shotgun (WGS) entry which is preliminary data.</text>
</comment>
<dbReference type="InterPro" id="IPR051061">
    <property type="entry name" value="Zinc_finger_trans_reg"/>
</dbReference>
<organism evidence="11 12">
    <name type="scientific">Triparma laevis f. longispina</name>
    <dbReference type="NCBI Taxonomy" id="1714387"/>
    <lineage>
        <taxon>Eukaryota</taxon>
        <taxon>Sar</taxon>
        <taxon>Stramenopiles</taxon>
        <taxon>Ochrophyta</taxon>
        <taxon>Bolidophyceae</taxon>
        <taxon>Parmales</taxon>
        <taxon>Triparmaceae</taxon>
        <taxon>Triparma</taxon>
    </lineage>
</organism>
<evidence type="ECO:0000256" key="7">
    <source>
        <dbReference type="ARBA" id="ARBA00023242"/>
    </source>
</evidence>
<feature type="region of interest" description="Disordered" evidence="9">
    <location>
        <begin position="95"/>
        <end position="200"/>
    </location>
</feature>
<keyword evidence="4" id="KW-0862">Zinc</keyword>
<dbReference type="OrthoDB" id="3561125at2759"/>
<keyword evidence="3 8" id="KW-0863">Zinc-finger</keyword>
<feature type="compositionally biased region" description="Basic residues" evidence="9">
    <location>
        <begin position="531"/>
        <end position="552"/>
    </location>
</feature>
<accession>A0A9W7AZ04</accession>
<keyword evidence="6" id="KW-0804">Transcription</keyword>
<feature type="compositionally biased region" description="Low complexity" evidence="9">
    <location>
        <begin position="291"/>
        <end position="306"/>
    </location>
</feature>
<dbReference type="InterPro" id="IPR013087">
    <property type="entry name" value="Znf_C2H2_type"/>
</dbReference>
<dbReference type="GO" id="GO:0005634">
    <property type="term" value="C:nucleus"/>
    <property type="evidence" value="ECO:0007669"/>
    <property type="project" value="UniProtKB-SubCell"/>
</dbReference>
<evidence type="ECO:0000256" key="3">
    <source>
        <dbReference type="ARBA" id="ARBA00022771"/>
    </source>
</evidence>
<gene>
    <name evidence="11" type="ORF">TrLO_g13580</name>
</gene>
<feature type="region of interest" description="Disordered" evidence="9">
    <location>
        <begin position="519"/>
        <end position="567"/>
    </location>
</feature>
<evidence type="ECO:0000313" key="11">
    <source>
        <dbReference type="EMBL" id="GMH79141.1"/>
    </source>
</evidence>
<evidence type="ECO:0000256" key="5">
    <source>
        <dbReference type="ARBA" id="ARBA00023015"/>
    </source>
</evidence>
<keyword evidence="2" id="KW-0479">Metal-binding</keyword>
<dbReference type="PANTHER" id="PTHR46179">
    <property type="entry name" value="ZINC FINGER PROTEIN"/>
    <property type="match status" value="1"/>
</dbReference>
<feature type="compositionally biased region" description="Polar residues" evidence="9">
    <location>
        <begin position="160"/>
        <end position="173"/>
    </location>
</feature>
<dbReference type="GO" id="GO:0008270">
    <property type="term" value="F:zinc ion binding"/>
    <property type="evidence" value="ECO:0007669"/>
    <property type="project" value="UniProtKB-KW"/>
</dbReference>
<protein>
    <recommendedName>
        <fullName evidence="10">C2H2-type domain-containing protein</fullName>
    </recommendedName>
</protein>
<dbReference type="SMART" id="SM00355">
    <property type="entry name" value="ZnF_C2H2"/>
    <property type="match status" value="5"/>
</dbReference>
<evidence type="ECO:0000256" key="1">
    <source>
        <dbReference type="ARBA" id="ARBA00004123"/>
    </source>
</evidence>
<dbReference type="Proteomes" id="UP001165122">
    <property type="component" value="Unassembled WGS sequence"/>
</dbReference>
<feature type="domain" description="C2H2-type" evidence="10">
    <location>
        <begin position="493"/>
        <end position="523"/>
    </location>
</feature>
<evidence type="ECO:0000256" key="6">
    <source>
        <dbReference type="ARBA" id="ARBA00023163"/>
    </source>
</evidence>
<dbReference type="AlphaFoldDB" id="A0A9W7AZ04"/>
<keyword evidence="5" id="KW-0805">Transcription regulation</keyword>
<dbReference type="PANTHER" id="PTHR46179:SF13">
    <property type="entry name" value="C2H2-TYPE DOMAIN-CONTAINING PROTEIN"/>
    <property type="match status" value="1"/>
</dbReference>
<comment type="subcellular location">
    <subcellularLocation>
        <location evidence="1">Nucleus</location>
    </subcellularLocation>
</comment>
<keyword evidence="7" id="KW-0539">Nucleus</keyword>
<feature type="compositionally biased region" description="Low complexity" evidence="9">
    <location>
        <begin position="174"/>
        <end position="200"/>
    </location>
</feature>
<evidence type="ECO:0000256" key="2">
    <source>
        <dbReference type="ARBA" id="ARBA00022723"/>
    </source>
</evidence>